<dbReference type="OrthoDB" id="287587at2"/>
<dbReference type="InterPro" id="IPR036386">
    <property type="entry name" value="HscB_C_sf"/>
</dbReference>
<dbReference type="InterPro" id="IPR036869">
    <property type="entry name" value="J_dom_sf"/>
</dbReference>
<dbReference type="PANTHER" id="PTHR14021:SF15">
    <property type="entry name" value="IRON-SULFUR CLUSTER CO-CHAPERONE PROTEIN HSCB"/>
    <property type="match status" value="1"/>
</dbReference>
<dbReference type="SUPFAM" id="SSF46565">
    <property type="entry name" value="Chaperone J-domain"/>
    <property type="match status" value="1"/>
</dbReference>
<keyword evidence="7" id="KW-1185">Reference proteome</keyword>
<dbReference type="SUPFAM" id="SSF47144">
    <property type="entry name" value="HSC20 (HSCB), C-terminal oligomerisation domain"/>
    <property type="match status" value="1"/>
</dbReference>
<proteinExistence type="inferred from homology"/>
<evidence type="ECO:0000259" key="5">
    <source>
        <dbReference type="PROSITE" id="PS50076"/>
    </source>
</evidence>
<dbReference type="STRING" id="1760988.SAMN02949497_0177"/>
<dbReference type="HAMAP" id="MF_00682">
    <property type="entry name" value="HscB"/>
    <property type="match status" value="1"/>
</dbReference>
<dbReference type="Proteomes" id="UP000192923">
    <property type="component" value="Unassembled WGS sequence"/>
</dbReference>
<reference evidence="6 7" key="1">
    <citation type="submission" date="2016-12" db="EMBL/GenBank/DDBJ databases">
        <authorList>
            <person name="Song W.-J."/>
            <person name="Kurnit D.M."/>
        </authorList>
    </citation>
    <scope>NUCLEOTIDE SEQUENCE [LARGE SCALE GENOMIC DNA]</scope>
    <source>
        <strain evidence="6 7">175</strain>
    </source>
</reference>
<dbReference type="GO" id="GO:0001671">
    <property type="term" value="F:ATPase activator activity"/>
    <property type="evidence" value="ECO:0007669"/>
    <property type="project" value="InterPro"/>
</dbReference>
<dbReference type="NCBIfam" id="TIGR00714">
    <property type="entry name" value="hscB"/>
    <property type="match status" value="1"/>
</dbReference>
<feature type="domain" description="J" evidence="5">
    <location>
        <begin position="8"/>
        <end position="80"/>
    </location>
</feature>
<dbReference type="PROSITE" id="PS50076">
    <property type="entry name" value="DNAJ_2"/>
    <property type="match status" value="1"/>
</dbReference>
<dbReference type="GO" id="GO:0044571">
    <property type="term" value="P:[2Fe-2S] cluster assembly"/>
    <property type="evidence" value="ECO:0007669"/>
    <property type="project" value="InterPro"/>
</dbReference>
<dbReference type="Gene3D" id="1.10.287.110">
    <property type="entry name" value="DnaJ domain"/>
    <property type="match status" value="1"/>
</dbReference>
<evidence type="ECO:0000256" key="1">
    <source>
        <dbReference type="ARBA" id="ARBA00010476"/>
    </source>
</evidence>
<comment type="similarity">
    <text evidence="1 4">Belongs to the HscB family.</text>
</comment>
<evidence type="ECO:0000256" key="3">
    <source>
        <dbReference type="ARBA" id="ARBA00025596"/>
    </source>
</evidence>
<dbReference type="EMBL" id="FXAM01000003">
    <property type="protein sequence ID" value="SMF97607.1"/>
    <property type="molecule type" value="Genomic_DNA"/>
</dbReference>
<evidence type="ECO:0000256" key="4">
    <source>
        <dbReference type="HAMAP-Rule" id="MF_00682"/>
    </source>
</evidence>
<dbReference type="PANTHER" id="PTHR14021">
    <property type="entry name" value="IRON-SULFUR CLUSTER CO-CHAPERONE PROTEIN HSCB"/>
    <property type="match status" value="1"/>
</dbReference>
<dbReference type="GO" id="GO:0051259">
    <property type="term" value="P:protein complex oligomerization"/>
    <property type="evidence" value="ECO:0007669"/>
    <property type="project" value="InterPro"/>
</dbReference>
<dbReference type="GO" id="GO:0051087">
    <property type="term" value="F:protein-folding chaperone binding"/>
    <property type="evidence" value="ECO:0007669"/>
    <property type="project" value="InterPro"/>
</dbReference>
<dbReference type="GO" id="GO:0006457">
    <property type="term" value="P:protein folding"/>
    <property type="evidence" value="ECO:0007669"/>
    <property type="project" value="UniProtKB-UniRule"/>
</dbReference>
<dbReference type="RefSeq" id="WP_085216630.1">
    <property type="nucleotide sequence ID" value="NZ_FXAM01000003.1"/>
</dbReference>
<gene>
    <name evidence="4" type="primary">hscB</name>
    <name evidence="6" type="ORF">SAMN02949497_0177</name>
</gene>
<name>A0A1Y6D4M9_9GAMM</name>
<keyword evidence="2 4" id="KW-0143">Chaperone</keyword>
<dbReference type="Pfam" id="PF07743">
    <property type="entry name" value="HSCB_C"/>
    <property type="match status" value="1"/>
</dbReference>
<dbReference type="GO" id="GO:1990230">
    <property type="term" value="C:iron-sulfur cluster transfer complex"/>
    <property type="evidence" value="ECO:0007669"/>
    <property type="project" value="TreeGrafter"/>
</dbReference>
<dbReference type="AlphaFoldDB" id="A0A1Y6D4M9"/>
<evidence type="ECO:0000256" key="2">
    <source>
        <dbReference type="ARBA" id="ARBA00023186"/>
    </source>
</evidence>
<evidence type="ECO:0000313" key="7">
    <source>
        <dbReference type="Proteomes" id="UP000192923"/>
    </source>
</evidence>
<dbReference type="SMART" id="SM00271">
    <property type="entry name" value="DnaJ"/>
    <property type="match status" value="1"/>
</dbReference>
<comment type="subunit">
    <text evidence="4">Interacts with HscA and stimulates its ATPase activity.</text>
</comment>
<comment type="function">
    <text evidence="3 4">Co-chaperone involved in the maturation of iron-sulfur cluster-containing proteins. Seems to help targeting proteins to be folded toward HscA.</text>
</comment>
<accession>A0A1Y6D4M9</accession>
<dbReference type="InterPro" id="IPR009073">
    <property type="entry name" value="HscB_oligo_C"/>
</dbReference>
<dbReference type="NCBIfam" id="NF002935">
    <property type="entry name" value="PRK03578.1"/>
    <property type="match status" value="1"/>
</dbReference>
<dbReference type="InterPro" id="IPR004640">
    <property type="entry name" value="HscB"/>
</dbReference>
<dbReference type="InterPro" id="IPR001623">
    <property type="entry name" value="DnaJ_domain"/>
</dbReference>
<protein>
    <recommendedName>
        <fullName evidence="4">Co-chaperone protein HscB homolog</fullName>
    </recommendedName>
</protein>
<evidence type="ECO:0000313" key="6">
    <source>
        <dbReference type="EMBL" id="SMF97607.1"/>
    </source>
</evidence>
<organism evidence="6 7">
    <name type="scientific">Methylomagnum ishizawai</name>
    <dbReference type="NCBI Taxonomy" id="1760988"/>
    <lineage>
        <taxon>Bacteria</taxon>
        <taxon>Pseudomonadati</taxon>
        <taxon>Pseudomonadota</taxon>
        <taxon>Gammaproteobacteria</taxon>
        <taxon>Methylococcales</taxon>
        <taxon>Methylococcaceae</taxon>
        <taxon>Methylomagnum</taxon>
    </lineage>
</organism>
<dbReference type="CDD" id="cd06257">
    <property type="entry name" value="DnaJ"/>
    <property type="match status" value="1"/>
</dbReference>
<dbReference type="Gene3D" id="1.20.1280.20">
    <property type="entry name" value="HscB, C-terminal domain"/>
    <property type="match status" value="1"/>
</dbReference>
<sequence>MTPAATRDYFELFQLPVSFQLDLDQLDRHYREIQARVHPDKAAHLSDSEKRLSLQWATLANEAYQTLKKPLDRARYLLRLQGVDTAEESNTQMPTEFLLEQIEWREELQQARALKSLEGLDRLAARLRKEMDTLFTSLSTLIDVERSHPTAADVVRQLAFLEKLGRDIGQAQAELED</sequence>